<keyword evidence="2" id="KW-1185">Reference proteome</keyword>
<organism evidence="1 2">
    <name type="scientific">Arabis alpina</name>
    <name type="common">Alpine rock-cress</name>
    <dbReference type="NCBI Taxonomy" id="50452"/>
    <lineage>
        <taxon>Eukaryota</taxon>
        <taxon>Viridiplantae</taxon>
        <taxon>Streptophyta</taxon>
        <taxon>Embryophyta</taxon>
        <taxon>Tracheophyta</taxon>
        <taxon>Spermatophyta</taxon>
        <taxon>Magnoliopsida</taxon>
        <taxon>eudicotyledons</taxon>
        <taxon>Gunneridae</taxon>
        <taxon>Pentapetalae</taxon>
        <taxon>rosids</taxon>
        <taxon>malvids</taxon>
        <taxon>Brassicales</taxon>
        <taxon>Brassicaceae</taxon>
        <taxon>Arabideae</taxon>
        <taxon>Arabis</taxon>
    </lineage>
</organism>
<dbReference type="Gramene" id="KFK23006">
    <property type="protein sequence ID" value="KFK23006"/>
    <property type="gene ID" value="AALP_AAs72868U000100"/>
</dbReference>
<accession>A0A087FZF4</accession>
<dbReference type="AlphaFoldDB" id="A0A087FZF4"/>
<gene>
    <name evidence="1" type="ORF">AALP_AAs72868U000100</name>
</gene>
<evidence type="ECO:0000313" key="1">
    <source>
        <dbReference type="EMBL" id="KFK23006.1"/>
    </source>
</evidence>
<dbReference type="Proteomes" id="UP000029120">
    <property type="component" value="Unassembled WGS sequence"/>
</dbReference>
<proteinExistence type="predicted"/>
<dbReference type="EMBL" id="KL983383">
    <property type="protein sequence ID" value="KFK23006.1"/>
    <property type="molecule type" value="Genomic_DNA"/>
</dbReference>
<protein>
    <submittedName>
        <fullName evidence="1">Uncharacterized protein</fullName>
    </submittedName>
</protein>
<name>A0A087FZF4_ARAAL</name>
<sequence>MMRMMMMMMMVRRIASRSYGGRSGGRNFASRSYSTTPSGGRNFSTVASVESGGGYVVACSKVVFTGSAFAAGYAAGPYVRPLENEEFKEYLLEKEIDLLTIERLLEIAQTNLFLQEIVEEADQKRDRVA</sequence>
<reference evidence="2" key="1">
    <citation type="journal article" date="2015" name="Nat. Plants">
        <title>Genome expansion of Arabis alpina linked with retrotransposition and reduced symmetric DNA methylation.</title>
        <authorList>
            <person name="Willing E.M."/>
            <person name="Rawat V."/>
            <person name="Mandakova T."/>
            <person name="Maumus F."/>
            <person name="James G.V."/>
            <person name="Nordstroem K.J."/>
            <person name="Becker C."/>
            <person name="Warthmann N."/>
            <person name="Chica C."/>
            <person name="Szarzynska B."/>
            <person name="Zytnicki M."/>
            <person name="Albani M.C."/>
            <person name="Kiefer C."/>
            <person name="Bergonzi S."/>
            <person name="Castaings L."/>
            <person name="Mateos J.L."/>
            <person name="Berns M.C."/>
            <person name="Bujdoso N."/>
            <person name="Piofczyk T."/>
            <person name="de Lorenzo L."/>
            <person name="Barrero-Sicilia C."/>
            <person name="Mateos I."/>
            <person name="Piednoel M."/>
            <person name="Hagmann J."/>
            <person name="Chen-Min-Tao R."/>
            <person name="Iglesias-Fernandez R."/>
            <person name="Schuster S.C."/>
            <person name="Alonso-Blanco C."/>
            <person name="Roudier F."/>
            <person name="Carbonero P."/>
            <person name="Paz-Ares J."/>
            <person name="Davis S.J."/>
            <person name="Pecinka A."/>
            <person name="Quesneville H."/>
            <person name="Colot V."/>
            <person name="Lysak M.A."/>
            <person name="Weigel D."/>
            <person name="Coupland G."/>
            <person name="Schneeberger K."/>
        </authorList>
    </citation>
    <scope>NUCLEOTIDE SEQUENCE [LARGE SCALE GENOMIC DNA]</scope>
    <source>
        <strain evidence="2">cv. Pajares</strain>
    </source>
</reference>
<evidence type="ECO:0000313" key="2">
    <source>
        <dbReference type="Proteomes" id="UP000029120"/>
    </source>
</evidence>